<evidence type="ECO:0000313" key="3">
    <source>
        <dbReference type="EMBL" id="QAT63088.1"/>
    </source>
</evidence>
<dbReference type="CDD" id="cd00009">
    <property type="entry name" value="AAA"/>
    <property type="match status" value="1"/>
</dbReference>
<dbReference type="SUPFAM" id="SSF52540">
    <property type="entry name" value="P-loop containing nucleoside triphosphate hydrolases"/>
    <property type="match status" value="1"/>
</dbReference>
<dbReference type="OrthoDB" id="9808397at2"/>
<feature type="domain" description="ChlI/MoxR AAA lid" evidence="2">
    <location>
        <begin position="248"/>
        <end position="317"/>
    </location>
</feature>
<accession>A0A410QGW0</accession>
<evidence type="ECO:0000313" key="4">
    <source>
        <dbReference type="Proteomes" id="UP000287969"/>
    </source>
</evidence>
<dbReference type="Gene3D" id="1.10.8.80">
    <property type="entry name" value="Magnesium chelatase subunit I, C-Terminal domain"/>
    <property type="match status" value="1"/>
</dbReference>
<proteinExistence type="predicted"/>
<dbReference type="Pfam" id="PF07726">
    <property type="entry name" value="AAA_3"/>
    <property type="match status" value="1"/>
</dbReference>
<dbReference type="InterPro" id="IPR027417">
    <property type="entry name" value="P-loop_NTPase"/>
</dbReference>
<dbReference type="Pfam" id="PF17863">
    <property type="entry name" value="AAA_lid_2"/>
    <property type="match status" value="1"/>
</dbReference>
<evidence type="ECO:0000259" key="2">
    <source>
        <dbReference type="Pfam" id="PF17863"/>
    </source>
</evidence>
<gene>
    <name evidence="3" type="ORF">EQM13_16695</name>
</gene>
<dbReference type="InterPro" id="IPR041628">
    <property type="entry name" value="ChlI/MoxR_AAA_lid"/>
</dbReference>
<dbReference type="Proteomes" id="UP000287969">
    <property type="component" value="Chromosome"/>
</dbReference>
<dbReference type="AlphaFoldDB" id="A0A410QGW0"/>
<sequence>MEENMILNFKGKFESVLKEVKKQIIGQDEVVSNTLIGIICSGNILMEGAPGLGKTLLIKTLSKVLDLPFSRIQFTPDLMPMDIIGTEIIKNNGNGMDISFEKGPIFSSLILADEINRGTPKTQSALLQAMAEKSITVGKNTYMLEEPFFVLATQNPIEMEGTYLLPEAQLDRFMFKLNIDMPDEKVLMDIVNLTVGDNEELNIEKKAGKDDVLQMKEVVRHVALCQRVKEKAVEITLETHPEKTGSDIVREYVKWGSSPRGTQSMILGAKAKALIEGRYNVSLEDLYYSAYLSLRHRICLNFRAMSDGMTADHIIEEVLKKVK</sequence>
<evidence type="ECO:0000259" key="1">
    <source>
        <dbReference type="Pfam" id="PF07726"/>
    </source>
</evidence>
<dbReference type="GO" id="GO:0016887">
    <property type="term" value="F:ATP hydrolysis activity"/>
    <property type="evidence" value="ECO:0007669"/>
    <property type="project" value="InterPro"/>
</dbReference>
<keyword evidence="4" id="KW-1185">Reference proteome</keyword>
<dbReference type="Gene3D" id="3.40.50.300">
    <property type="entry name" value="P-loop containing nucleotide triphosphate hydrolases"/>
    <property type="match status" value="1"/>
</dbReference>
<dbReference type="KEGG" id="spoa:EQM13_16695"/>
<dbReference type="RefSeq" id="WP_128753297.1">
    <property type="nucleotide sequence ID" value="NZ_CP035282.1"/>
</dbReference>
<organism evidence="3 4">
    <name type="scientific">Acidilutibacter cellobiosedens</name>
    <dbReference type="NCBI Taxonomy" id="2507161"/>
    <lineage>
        <taxon>Bacteria</taxon>
        <taxon>Bacillati</taxon>
        <taxon>Bacillota</taxon>
        <taxon>Tissierellia</taxon>
        <taxon>Tissierellales</taxon>
        <taxon>Acidilutibacteraceae</taxon>
        <taxon>Acidilutibacter</taxon>
    </lineage>
</organism>
<dbReference type="EMBL" id="CP035282">
    <property type="protein sequence ID" value="QAT63088.1"/>
    <property type="molecule type" value="Genomic_DNA"/>
</dbReference>
<reference evidence="4" key="1">
    <citation type="submission" date="2019-01" db="EMBL/GenBank/DDBJ databases">
        <title>Draft genomes of a novel of Sporanaerobacter strains.</title>
        <authorList>
            <person name="Ma S."/>
        </authorList>
    </citation>
    <scope>NUCLEOTIDE SEQUENCE [LARGE SCALE GENOMIC DNA]</scope>
    <source>
        <strain evidence="4">NJN-17</strain>
    </source>
</reference>
<dbReference type="PIRSF" id="PIRSF002849">
    <property type="entry name" value="AAA_ATPase_chaperone_MoxR_prd"/>
    <property type="match status" value="1"/>
</dbReference>
<name>A0A410QGW0_9FIRM</name>
<dbReference type="InterPro" id="IPR011703">
    <property type="entry name" value="ATPase_AAA-3"/>
</dbReference>
<dbReference type="PANTHER" id="PTHR42759">
    <property type="entry name" value="MOXR FAMILY PROTEIN"/>
    <property type="match status" value="1"/>
</dbReference>
<feature type="domain" description="ATPase AAA-3" evidence="1">
    <location>
        <begin position="44"/>
        <end position="175"/>
    </location>
</feature>
<dbReference type="InterPro" id="IPR050764">
    <property type="entry name" value="CbbQ/NirQ/NorQ/GpvN"/>
</dbReference>
<protein>
    <submittedName>
        <fullName evidence="3">AAA family ATPase</fullName>
    </submittedName>
</protein>
<dbReference type="PANTHER" id="PTHR42759:SF1">
    <property type="entry name" value="MAGNESIUM-CHELATASE SUBUNIT CHLD"/>
    <property type="match status" value="1"/>
</dbReference>
<dbReference type="GO" id="GO:0005524">
    <property type="term" value="F:ATP binding"/>
    <property type="evidence" value="ECO:0007669"/>
    <property type="project" value="InterPro"/>
</dbReference>